<sequence>MISWNGEKLFTDNNFQFGAISFTTFSKKTNKQIRFGVYANKEFFGWFIIPILGLNWKLNDSNSVFGLLPGRFTYEHKWNSKLYSGLNFRAPLNSYRINSQQYITLYDNQLSLFLDYYISKPICLTIEPGWSVFKKIRNTTTENNYKINETNRVDGAFIKLSAAYRFKL</sequence>
<organism evidence="1 2">
    <name type="scientific">Flavobacterium glycines</name>
    <dbReference type="NCBI Taxonomy" id="551990"/>
    <lineage>
        <taxon>Bacteria</taxon>
        <taxon>Pseudomonadati</taxon>
        <taxon>Bacteroidota</taxon>
        <taxon>Flavobacteriia</taxon>
        <taxon>Flavobacteriales</taxon>
        <taxon>Flavobacteriaceae</taxon>
        <taxon>Flavobacterium</taxon>
    </lineage>
</organism>
<evidence type="ECO:0000313" key="2">
    <source>
        <dbReference type="Proteomes" id="UP000321579"/>
    </source>
</evidence>
<name>A0A511CC89_9FLAO</name>
<gene>
    <name evidence="1" type="ORF">FGL01_09480</name>
</gene>
<dbReference type="EMBL" id="BJVF01000001">
    <property type="protein sequence ID" value="GEL10209.1"/>
    <property type="molecule type" value="Genomic_DNA"/>
</dbReference>
<dbReference type="Proteomes" id="UP000321579">
    <property type="component" value="Unassembled WGS sequence"/>
</dbReference>
<proteinExistence type="predicted"/>
<dbReference type="AlphaFoldDB" id="A0A511CC89"/>
<evidence type="ECO:0000313" key="1">
    <source>
        <dbReference type="EMBL" id="GEL10209.1"/>
    </source>
</evidence>
<comment type="caution">
    <text evidence="1">The sequence shown here is derived from an EMBL/GenBank/DDBJ whole genome shotgun (WGS) entry which is preliminary data.</text>
</comment>
<protein>
    <recommendedName>
        <fullName evidence="3">Outer membrane protein beta-barrel domain-containing protein</fullName>
    </recommendedName>
</protein>
<accession>A0A511CC89</accession>
<reference evidence="1 2" key="1">
    <citation type="submission" date="2019-07" db="EMBL/GenBank/DDBJ databases">
        <title>Whole genome shotgun sequence of Flavobacterium glycines NBRC 105008.</title>
        <authorList>
            <person name="Hosoyama A."/>
            <person name="Uohara A."/>
            <person name="Ohji S."/>
            <person name="Ichikawa N."/>
        </authorList>
    </citation>
    <scope>NUCLEOTIDE SEQUENCE [LARGE SCALE GENOMIC DNA]</scope>
    <source>
        <strain evidence="1 2">NBRC 105008</strain>
    </source>
</reference>
<evidence type="ECO:0008006" key="3">
    <source>
        <dbReference type="Google" id="ProtNLM"/>
    </source>
</evidence>